<sequence>MAVQPWGEQDFGAAKPPASTPHAPVAPPPTMPYHAMPPVAMPQAAMPQSAMRAATADRERTVDVLKAAFAEGRLSAAEYGERFEAASTAQTYGQLARLVADLPAGPMVAPQMVSPQLAGPLVVPVPQTFLAPPPPRRTNAVAVTSLVLGLLCVPTGGLLGVPAVITGHIGRRQAAERNEEGDGMAVTGIVFGWLSIAFWGLLFLLAVASG</sequence>
<dbReference type="Proteomes" id="UP001595975">
    <property type="component" value="Unassembled WGS sequence"/>
</dbReference>
<keyword evidence="2" id="KW-0812">Transmembrane</keyword>
<evidence type="ECO:0000259" key="3">
    <source>
        <dbReference type="Pfam" id="PF08044"/>
    </source>
</evidence>
<evidence type="ECO:0000313" key="6">
    <source>
        <dbReference type="Proteomes" id="UP001595975"/>
    </source>
</evidence>
<evidence type="ECO:0000256" key="2">
    <source>
        <dbReference type="SAM" id="Phobius"/>
    </source>
</evidence>
<protein>
    <submittedName>
        <fullName evidence="5">DUF4190 domain-containing protein</fullName>
    </submittedName>
</protein>
<keyword evidence="2" id="KW-1133">Transmembrane helix</keyword>
<keyword evidence="6" id="KW-1185">Reference proteome</keyword>
<feature type="domain" description="DUF4190" evidence="4">
    <location>
        <begin position="142"/>
        <end position="202"/>
    </location>
</feature>
<accession>A0ABW0X4W2</accession>
<dbReference type="EMBL" id="JBHSOF010000028">
    <property type="protein sequence ID" value="MFC5665481.1"/>
    <property type="molecule type" value="Genomic_DNA"/>
</dbReference>
<feature type="transmembrane region" description="Helical" evidence="2">
    <location>
        <begin position="185"/>
        <end position="208"/>
    </location>
</feature>
<evidence type="ECO:0000256" key="1">
    <source>
        <dbReference type="SAM" id="MobiDB-lite"/>
    </source>
</evidence>
<dbReference type="Pfam" id="PF08044">
    <property type="entry name" value="DUF1707"/>
    <property type="match status" value="1"/>
</dbReference>
<evidence type="ECO:0000259" key="4">
    <source>
        <dbReference type="Pfam" id="PF13828"/>
    </source>
</evidence>
<dbReference type="InterPro" id="IPR025241">
    <property type="entry name" value="DUF4190"/>
</dbReference>
<organism evidence="5 6">
    <name type="scientific">Kitasatospora misakiensis</name>
    <dbReference type="NCBI Taxonomy" id="67330"/>
    <lineage>
        <taxon>Bacteria</taxon>
        <taxon>Bacillati</taxon>
        <taxon>Actinomycetota</taxon>
        <taxon>Actinomycetes</taxon>
        <taxon>Kitasatosporales</taxon>
        <taxon>Streptomycetaceae</taxon>
        <taxon>Kitasatospora</taxon>
    </lineage>
</organism>
<keyword evidence="2" id="KW-0472">Membrane</keyword>
<feature type="transmembrane region" description="Helical" evidence="2">
    <location>
        <begin position="140"/>
        <end position="165"/>
    </location>
</feature>
<dbReference type="Pfam" id="PF13828">
    <property type="entry name" value="DUF4190"/>
    <property type="match status" value="1"/>
</dbReference>
<feature type="region of interest" description="Disordered" evidence="1">
    <location>
        <begin position="1"/>
        <end position="28"/>
    </location>
</feature>
<reference evidence="6" key="1">
    <citation type="journal article" date="2019" name="Int. J. Syst. Evol. Microbiol.">
        <title>The Global Catalogue of Microorganisms (GCM) 10K type strain sequencing project: providing services to taxonomists for standard genome sequencing and annotation.</title>
        <authorList>
            <consortium name="The Broad Institute Genomics Platform"/>
            <consortium name="The Broad Institute Genome Sequencing Center for Infectious Disease"/>
            <person name="Wu L."/>
            <person name="Ma J."/>
        </authorList>
    </citation>
    <scope>NUCLEOTIDE SEQUENCE [LARGE SCALE GENOMIC DNA]</scope>
    <source>
        <strain evidence="6">CGMCC 4.1437</strain>
    </source>
</reference>
<name>A0ABW0X4W2_9ACTN</name>
<evidence type="ECO:0000313" key="5">
    <source>
        <dbReference type="EMBL" id="MFC5665481.1"/>
    </source>
</evidence>
<proteinExistence type="predicted"/>
<dbReference type="PANTHER" id="PTHR40763">
    <property type="entry name" value="MEMBRANE PROTEIN-RELATED"/>
    <property type="match status" value="1"/>
</dbReference>
<feature type="domain" description="DUF1707" evidence="3">
    <location>
        <begin position="51"/>
        <end position="103"/>
    </location>
</feature>
<dbReference type="PANTHER" id="PTHR40763:SF4">
    <property type="entry name" value="DUF1707 DOMAIN-CONTAINING PROTEIN"/>
    <property type="match status" value="1"/>
</dbReference>
<gene>
    <name evidence="5" type="ORF">ACFP3U_21200</name>
</gene>
<comment type="caution">
    <text evidence="5">The sequence shown here is derived from an EMBL/GenBank/DDBJ whole genome shotgun (WGS) entry which is preliminary data.</text>
</comment>
<dbReference type="RefSeq" id="WP_380227171.1">
    <property type="nucleotide sequence ID" value="NZ_JBHSOF010000028.1"/>
</dbReference>
<dbReference type="InterPro" id="IPR012551">
    <property type="entry name" value="DUF1707_SHOCT-like"/>
</dbReference>